<comment type="caution">
    <text evidence="5">The sequence shown here is derived from an EMBL/GenBank/DDBJ whole genome shotgun (WGS) entry which is preliminary data.</text>
</comment>
<name>A0A9W4XVM8_9PLEO</name>
<evidence type="ECO:0000256" key="3">
    <source>
        <dbReference type="SAM" id="SignalP"/>
    </source>
</evidence>
<dbReference type="PANTHER" id="PTHR11474:SF126">
    <property type="entry name" value="TYROSINASE-LIKE PROTEIN TYR-1-RELATED"/>
    <property type="match status" value="1"/>
</dbReference>
<reference evidence="5" key="1">
    <citation type="submission" date="2023-01" db="EMBL/GenBank/DDBJ databases">
        <authorList>
            <person name="Van Ghelder C."/>
            <person name="Rancurel C."/>
        </authorList>
    </citation>
    <scope>NUCLEOTIDE SEQUENCE</scope>
    <source>
        <strain evidence="5">CNCM I-4278</strain>
    </source>
</reference>
<dbReference type="GO" id="GO:0046872">
    <property type="term" value="F:metal ion binding"/>
    <property type="evidence" value="ECO:0007669"/>
    <property type="project" value="UniProtKB-KW"/>
</dbReference>
<dbReference type="OrthoDB" id="6132182at2759"/>
<feature type="signal peptide" evidence="3">
    <location>
        <begin position="1"/>
        <end position="18"/>
    </location>
</feature>
<dbReference type="SUPFAM" id="SSF48056">
    <property type="entry name" value="Di-copper centre-containing domain"/>
    <property type="match status" value="1"/>
</dbReference>
<evidence type="ECO:0000256" key="2">
    <source>
        <dbReference type="ARBA" id="ARBA00023008"/>
    </source>
</evidence>
<evidence type="ECO:0000313" key="6">
    <source>
        <dbReference type="Proteomes" id="UP001152607"/>
    </source>
</evidence>
<keyword evidence="2" id="KW-0186">Copper</keyword>
<dbReference type="Pfam" id="PF00264">
    <property type="entry name" value="Tyrosinase"/>
    <property type="match status" value="1"/>
</dbReference>
<dbReference type="PROSITE" id="PS00498">
    <property type="entry name" value="TYROSINASE_2"/>
    <property type="match status" value="1"/>
</dbReference>
<dbReference type="AlphaFoldDB" id="A0A9W4XVM8"/>
<feature type="domain" description="Tyrosinase copper-binding" evidence="4">
    <location>
        <begin position="231"/>
        <end position="242"/>
    </location>
</feature>
<evidence type="ECO:0000313" key="5">
    <source>
        <dbReference type="EMBL" id="CAI6334747.1"/>
    </source>
</evidence>
<dbReference type="Proteomes" id="UP001152607">
    <property type="component" value="Unassembled WGS sequence"/>
</dbReference>
<accession>A0A9W4XVM8</accession>
<evidence type="ECO:0000256" key="1">
    <source>
        <dbReference type="ARBA" id="ARBA00022723"/>
    </source>
</evidence>
<evidence type="ECO:0000259" key="4">
    <source>
        <dbReference type="PROSITE" id="PS00498"/>
    </source>
</evidence>
<dbReference type="InterPro" id="IPR002227">
    <property type="entry name" value="Tyrosinase_Cu-bd"/>
</dbReference>
<protein>
    <recommendedName>
        <fullName evidence="4">Tyrosinase copper-binding domain-containing protein</fullName>
    </recommendedName>
</protein>
<dbReference type="EMBL" id="CAOQHR010000005">
    <property type="protein sequence ID" value="CAI6334747.1"/>
    <property type="molecule type" value="Genomic_DNA"/>
</dbReference>
<gene>
    <name evidence="5" type="ORF">PDIGIT_LOCUS7815</name>
</gene>
<dbReference type="PANTHER" id="PTHR11474">
    <property type="entry name" value="TYROSINASE FAMILY MEMBER"/>
    <property type="match status" value="1"/>
</dbReference>
<feature type="chain" id="PRO_5040933098" description="Tyrosinase copper-binding domain-containing protein" evidence="3">
    <location>
        <begin position="19"/>
        <end position="342"/>
    </location>
</feature>
<keyword evidence="1" id="KW-0479">Metal-binding</keyword>
<proteinExistence type="predicted"/>
<keyword evidence="3" id="KW-0732">Signal</keyword>
<dbReference type="InterPro" id="IPR050316">
    <property type="entry name" value="Tyrosinase/Hemocyanin"/>
</dbReference>
<dbReference type="InterPro" id="IPR008922">
    <property type="entry name" value="Di-copper_centre_dom_sf"/>
</dbReference>
<organism evidence="5 6">
    <name type="scientific">Periconia digitata</name>
    <dbReference type="NCBI Taxonomy" id="1303443"/>
    <lineage>
        <taxon>Eukaryota</taxon>
        <taxon>Fungi</taxon>
        <taxon>Dikarya</taxon>
        <taxon>Ascomycota</taxon>
        <taxon>Pezizomycotina</taxon>
        <taxon>Dothideomycetes</taxon>
        <taxon>Pleosporomycetidae</taxon>
        <taxon>Pleosporales</taxon>
        <taxon>Massarineae</taxon>
        <taxon>Periconiaceae</taxon>
        <taxon>Periconia</taxon>
    </lineage>
</organism>
<dbReference type="GO" id="GO:0016491">
    <property type="term" value="F:oxidoreductase activity"/>
    <property type="evidence" value="ECO:0007669"/>
    <property type="project" value="InterPro"/>
</dbReference>
<dbReference type="Gene3D" id="1.10.1280.10">
    <property type="entry name" value="Di-copper center containing domain from catechol oxidase"/>
    <property type="match status" value="1"/>
</dbReference>
<dbReference type="PRINTS" id="PR00092">
    <property type="entry name" value="TYROSINASE"/>
</dbReference>
<keyword evidence="6" id="KW-1185">Reference proteome</keyword>
<sequence>MLKTLSLLLLSLATYASASPVKVQANCTTPTVRRSWHDMAEADKKAYLEAELCILKAPAKTSKMPGAKTRWDEFASLHQLHALQIHSTGQFLPYHRYFLHIHEALLAECGYTGAHPYWDEPRDAGKFPQSPVFDTKLGFGGSGSGTQSCVQDGPFKNLTVNIGPGFTTQPRCVNRKITNALSSLTNKAAVDKAIAPTTYDEAWITIYNGPHLGGHMALAMMNGDSITSAGDPLFMLHHGFVDKMWWDWQMKDPSKRFTEMGGPNAQDPSTGFLEFPGGIEQESSMWGKPTAAMLAVTPDPRSGDSGNVVTLSHIMTSLGIIPDATVGDVMDPAGGYLCYTYK</sequence>